<name>A0A6J5MH61_9CAUD</name>
<reference evidence="1" key="1">
    <citation type="submission" date="2020-04" db="EMBL/GenBank/DDBJ databases">
        <authorList>
            <person name="Chiriac C."/>
            <person name="Salcher M."/>
            <person name="Ghai R."/>
            <person name="Kavagutti S V."/>
        </authorList>
    </citation>
    <scope>NUCLEOTIDE SEQUENCE</scope>
</reference>
<accession>A0A6J5MH61</accession>
<evidence type="ECO:0000313" key="1">
    <source>
        <dbReference type="EMBL" id="CAB4144510.1"/>
    </source>
</evidence>
<proteinExistence type="predicted"/>
<gene>
    <name evidence="1" type="ORF">UFOVP453_42</name>
</gene>
<protein>
    <submittedName>
        <fullName evidence="1">Uncharacterized protein</fullName>
    </submittedName>
</protein>
<organism evidence="1">
    <name type="scientific">uncultured Caudovirales phage</name>
    <dbReference type="NCBI Taxonomy" id="2100421"/>
    <lineage>
        <taxon>Viruses</taxon>
        <taxon>Duplodnaviria</taxon>
        <taxon>Heunggongvirae</taxon>
        <taxon>Uroviricota</taxon>
        <taxon>Caudoviricetes</taxon>
        <taxon>Peduoviridae</taxon>
        <taxon>Maltschvirus</taxon>
        <taxon>Maltschvirus maltsch</taxon>
    </lineage>
</organism>
<sequence>MNARIEKRAHANGVDVYKLATERDALKFAKMCDALKVSHIVRGRFVHVYA</sequence>
<dbReference type="EMBL" id="LR796426">
    <property type="protein sequence ID" value="CAB4144510.1"/>
    <property type="molecule type" value="Genomic_DNA"/>
</dbReference>